<evidence type="ECO:0000313" key="12">
    <source>
        <dbReference type="Proteomes" id="UP000177097"/>
    </source>
</evidence>
<dbReference type="GO" id="GO:0005829">
    <property type="term" value="C:cytosol"/>
    <property type="evidence" value="ECO:0007669"/>
    <property type="project" value="TreeGrafter"/>
</dbReference>
<dbReference type="InterPro" id="IPR014729">
    <property type="entry name" value="Rossmann-like_a/b/a_fold"/>
</dbReference>
<dbReference type="Proteomes" id="UP000177097">
    <property type="component" value="Unassembled WGS sequence"/>
</dbReference>
<dbReference type="Pfam" id="PF13537">
    <property type="entry name" value="GATase_7"/>
    <property type="match status" value="1"/>
</dbReference>
<dbReference type="NCBIfam" id="TIGR01536">
    <property type="entry name" value="asn_synth_AEB"/>
    <property type="match status" value="1"/>
</dbReference>
<evidence type="ECO:0000259" key="10">
    <source>
        <dbReference type="PROSITE" id="PS51278"/>
    </source>
</evidence>
<evidence type="ECO:0000256" key="2">
    <source>
        <dbReference type="ARBA" id="ARBA00005752"/>
    </source>
</evidence>
<comment type="caution">
    <text evidence="11">The sequence shown here is derived from an EMBL/GenBank/DDBJ whole genome shotgun (WGS) entry which is preliminary data.</text>
</comment>
<keyword evidence="5 9" id="KW-0067">ATP-binding</keyword>
<evidence type="ECO:0000256" key="9">
    <source>
        <dbReference type="PIRSR" id="PIRSR001589-2"/>
    </source>
</evidence>
<keyword evidence="4 9" id="KW-0547">Nucleotide-binding</keyword>
<dbReference type="CDD" id="cd00712">
    <property type="entry name" value="AsnB"/>
    <property type="match status" value="1"/>
</dbReference>
<dbReference type="AlphaFoldDB" id="A0A1F7TXH4"/>
<dbReference type="PANTHER" id="PTHR43284:SF1">
    <property type="entry name" value="ASPARAGINE SYNTHETASE"/>
    <property type="match status" value="1"/>
</dbReference>
<dbReference type="InterPro" id="IPR017932">
    <property type="entry name" value="GATase_2_dom"/>
</dbReference>
<reference evidence="11 12" key="1">
    <citation type="journal article" date="2016" name="Nat. Commun.">
        <title>Thousands of microbial genomes shed light on interconnected biogeochemical processes in an aquifer system.</title>
        <authorList>
            <person name="Anantharaman K."/>
            <person name="Brown C.T."/>
            <person name="Hug L.A."/>
            <person name="Sharon I."/>
            <person name="Castelle C.J."/>
            <person name="Probst A.J."/>
            <person name="Thomas B.C."/>
            <person name="Singh A."/>
            <person name="Wilkins M.J."/>
            <person name="Karaoz U."/>
            <person name="Brodie E.L."/>
            <person name="Williams K.H."/>
            <person name="Hubbard S.S."/>
            <person name="Banfield J.F."/>
        </authorList>
    </citation>
    <scope>NUCLEOTIDE SEQUENCE [LARGE SCALE GENOMIC DNA]</scope>
</reference>
<dbReference type="InterPro" id="IPR029055">
    <property type="entry name" value="Ntn_hydrolases_N"/>
</dbReference>
<evidence type="ECO:0000256" key="4">
    <source>
        <dbReference type="ARBA" id="ARBA00022741"/>
    </source>
</evidence>
<evidence type="ECO:0000256" key="3">
    <source>
        <dbReference type="ARBA" id="ARBA00012737"/>
    </source>
</evidence>
<dbReference type="Gene3D" id="3.60.20.10">
    <property type="entry name" value="Glutamine Phosphoribosylpyrophosphate, subunit 1, domain 1"/>
    <property type="match status" value="1"/>
</dbReference>
<dbReference type="GO" id="GO:0004066">
    <property type="term" value="F:asparagine synthase (glutamine-hydrolyzing) activity"/>
    <property type="evidence" value="ECO:0007669"/>
    <property type="project" value="UniProtKB-EC"/>
</dbReference>
<feature type="binding site" evidence="9">
    <location>
        <position position="103"/>
    </location>
    <ligand>
        <name>L-glutamine</name>
        <dbReference type="ChEBI" id="CHEBI:58359"/>
    </ligand>
</feature>
<dbReference type="GO" id="GO:0005524">
    <property type="term" value="F:ATP binding"/>
    <property type="evidence" value="ECO:0007669"/>
    <property type="project" value="UniProtKB-KW"/>
</dbReference>
<dbReference type="PROSITE" id="PS51278">
    <property type="entry name" value="GATASE_TYPE_2"/>
    <property type="match status" value="1"/>
</dbReference>
<accession>A0A1F7TXH4</accession>
<keyword evidence="8" id="KW-0028">Amino-acid biosynthesis</keyword>
<dbReference type="InterPro" id="IPR051786">
    <property type="entry name" value="ASN_synthetase/amidase"/>
</dbReference>
<organism evidence="11 12">
    <name type="scientific">Candidatus Uhrbacteria bacterium RIFCSPHIGHO2_02_FULL_53_13</name>
    <dbReference type="NCBI Taxonomy" id="1802389"/>
    <lineage>
        <taxon>Bacteria</taxon>
        <taxon>Candidatus Uhriibacteriota</taxon>
    </lineage>
</organism>
<evidence type="ECO:0000256" key="6">
    <source>
        <dbReference type="ARBA" id="ARBA00022962"/>
    </source>
</evidence>
<evidence type="ECO:0000256" key="5">
    <source>
        <dbReference type="ARBA" id="ARBA00022840"/>
    </source>
</evidence>
<feature type="active site" description="For GATase activity" evidence="8">
    <location>
        <position position="2"/>
    </location>
</feature>
<dbReference type="Gene3D" id="3.40.50.620">
    <property type="entry name" value="HUPs"/>
    <property type="match status" value="1"/>
</dbReference>
<comment type="similarity">
    <text evidence="2">Belongs to the asparagine synthetase family.</text>
</comment>
<feature type="binding site" evidence="9">
    <location>
        <position position="287"/>
    </location>
    <ligand>
        <name>ATP</name>
        <dbReference type="ChEBI" id="CHEBI:30616"/>
    </ligand>
</feature>
<dbReference type="STRING" id="1802389.A3C17_02185"/>
<dbReference type="SUPFAM" id="SSF52402">
    <property type="entry name" value="Adenine nucleotide alpha hydrolases-like"/>
    <property type="match status" value="1"/>
</dbReference>
<evidence type="ECO:0000256" key="1">
    <source>
        <dbReference type="ARBA" id="ARBA00005187"/>
    </source>
</evidence>
<keyword evidence="6 8" id="KW-0315">Glutamine amidotransferase</keyword>
<dbReference type="CDD" id="cd01991">
    <property type="entry name" value="Asn_synthase_B_C"/>
    <property type="match status" value="1"/>
</dbReference>
<keyword evidence="8" id="KW-0061">Asparagine biosynthesis</keyword>
<protein>
    <recommendedName>
        <fullName evidence="3">asparagine synthase (glutamine-hydrolyzing)</fullName>
        <ecNumber evidence="3">6.3.5.4</ecNumber>
    </recommendedName>
</protein>
<dbReference type="EC" id="6.3.5.4" evidence="3"/>
<feature type="domain" description="Glutamine amidotransferase type-2" evidence="10">
    <location>
        <begin position="2"/>
        <end position="216"/>
    </location>
</feature>
<dbReference type="PANTHER" id="PTHR43284">
    <property type="entry name" value="ASPARAGINE SYNTHETASE (GLUTAMINE-HYDROLYZING)"/>
    <property type="match status" value="1"/>
</dbReference>
<dbReference type="Pfam" id="PF00733">
    <property type="entry name" value="Asn_synthase"/>
    <property type="match status" value="1"/>
</dbReference>
<dbReference type="InterPro" id="IPR006426">
    <property type="entry name" value="Asn_synth_AEB"/>
</dbReference>
<dbReference type="InterPro" id="IPR033738">
    <property type="entry name" value="AsnB_N"/>
</dbReference>
<evidence type="ECO:0000313" key="11">
    <source>
        <dbReference type="EMBL" id="OGL70721.1"/>
    </source>
</evidence>
<dbReference type="EMBL" id="MGDX01000026">
    <property type="protein sequence ID" value="OGL70721.1"/>
    <property type="molecule type" value="Genomic_DNA"/>
</dbReference>
<proteinExistence type="inferred from homology"/>
<dbReference type="PIRSF" id="PIRSF001589">
    <property type="entry name" value="Asn_synthetase_glu-h"/>
    <property type="match status" value="1"/>
</dbReference>
<dbReference type="GO" id="GO:0006529">
    <property type="term" value="P:asparagine biosynthetic process"/>
    <property type="evidence" value="ECO:0007669"/>
    <property type="project" value="UniProtKB-KW"/>
</dbReference>
<name>A0A1F7TXH4_9BACT</name>
<gene>
    <name evidence="11" type="ORF">A3C17_02185</name>
</gene>
<comment type="catalytic activity">
    <reaction evidence="7">
        <text>L-aspartate + L-glutamine + ATP + H2O = L-asparagine + L-glutamate + AMP + diphosphate + H(+)</text>
        <dbReference type="Rhea" id="RHEA:12228"/>
        <dbReference type="ChEBI" id="CHEBI:15377"/>
        <dbReference type="ChEBI" id="CHEBI:15378"/>
        <dbReference type="ChEBI" id="CHEBI:29985"/>
        <dbReference type="ChEBI" id="CHEBI:29991"/>
        <dbReference type="ChEBI" id="CHEBI:30616"/>
        <dbReference type="ChEBI" id="CHEBI:33019"/>
        <dbReference type="ChEBI" id="CHEBI:58048"/>
        <dbReference type="ChEBI" id="CHEBI:58359"/>
        <dbReference type="ChEBI" id="CHEBI:456215"/>
        <dbReference type="EC" id="6.3.5.4"/>
    </reaction>
</comment>
<dbReference type="SUPFAM" id="SSF56235">
    <property type="entry name" value="N-terminal nucleophile aminohydrolases (Ntn hydrolases)"/>
    <property type="match status" value="1"/>
</dbReference>
<feature type="binding site" evidence="9">
    <location>
        <begin position="359"/>
        <end position="360"/>
    </location>
    <ligand>
        <name>ATP</name>
        <dbReference type="ChEBI" id="CHEBI:30616"/>
    </ligand>
</feature>
<evidence type="ECO:0000256" key="8">
    <source>
        <dbReference type="PIRSR" id="PIRSR001589-1"/>
    </source>
</evidence>
<sequence>MCGIAGFIGKERSDAPLMGARLGGALAHRGPDGEGCQTLLVGDQHVTLVHRRLAILDLTSAAAQPMHDADTGNWVTFNGEIYNYRALKRDLENRGYVFKTHSDTEVLLKAYAEFGDACVHRLRGMFAFAIWDARRRRAFCAVDRFSIKPFYYTHRDGTFTFASEVRALLHAGVVPRAIDEYACVSFFSYGSVQAPRTIVQHVLALLPAQTLVLDADTNTVTIDTYWTPQAGKETAYEDVNTALNASVTEHLVSDVPLGLFLSGGVDSSALAVLTHRTQAADLHAFNISFDERAYSEGAYARQIGERFCSSYTEIVLSASEVSAMLSDTLKAMDQPTIDGVNAYAISKAVRARGIKAVLSGQGGDEVFGGYPNFSRLPKWAGVATLHRHVPSKARALYAPLVARMAPIGAARDKVAQLVAQRHSMDSLYALSRQLFTPDAIADSLPNAPCTMTLIDERADASSFFNAVSLMEMRGYLANTLLRDGDVMSMAHGLEVRVPFLDHRLVETVWSLPEHAKMHATLPKPALLQAVKDDLPPELYLRKKMGFTFPWDMWLRNELAEELHSTFDDTPSAEAIGLSLHTTRKLYSDFLSGTHGITWSRVWAPYVLLRWVRENVLV</sequence>
<evidence type="ECO:0000256" key="7">
    <source>
        <dbReference type="ARBA" id="ARBA00048741"/>
    </source>
</evidence>
<comment type="pathway">
    <text evidence="1">Amino-acid biosynthesis; L-asparagine biosynthesis; L-asparagine from L-aspartate (L-Gln route): step 1/1.</text>
</comment>
<dbReference type="InterPro" id="IPR001962">
    <property type="entry name" value="Asn_synthase"/>
</dbReference>